<dbReference type="InterPro" id="IPR044068">
    <property type="entry name" value="CB"/>
</dbReference>
<protein>
    <submittedName>
        <fullName evidence="6">Recombinase XerD</fullName>
    </submittedName>
</protein>
<dbReference type="SUPFAM" id="SSF56349">
    <property type="entry name" value="DNA breaking-rejoining enzymes"/>
    <property type="match status" value="1"/>
</dbReference>
<evidence type="ECO:0000256" key="1">
    <source>
        <dbReference type="ARBA" id="ARBA00023125"/>
    </source>
</evidence>
<dbReference type="EMBL" id="JACSPW010000005">
    <property type="protein sequence ID" value="MBD8032796.1"/>
    <property type="molecule type" value="Genomic_DNA"/>
</dbReference>
<comment type="caution">
    <text evidence="6">The sequence shown here is derived from an EMBL/GenBank/DDBJ whole genome shotgun (WGS) entry which is preliminary data.</text>
</comment>
<dbReference type="Gene3D" id="1.10.443.10">
    <property type="entry name" value="Intergrase catalytic core"/>
    <property type="match status" value="1"/>
</dbReference>
<proteinExistence type="predicted"/>
<evidence type="ECO:0000256" key="2">
    <source>
        <dbReference type="ARBA" id="ARBA00023172"/>
    </source>
</evidence>
<organism evidence="6 7">
    <name type="scientific">Solibacillus merdavium</name>
    <dbReference type="NCBI Taxonomy" id="2762218"/>
    <lineage>
        <taxon>Bacteria</taxon>
        <taxon>Bacillati</taxon>
        <taxon>Bacillota</taxon>
        <taxon>Bacilli</taxon>
        <taxon>Bacillales</taxon>
        <taxon>Caryophanaceae</taxon>
        <taxon>Solibacillus</taxon>
    </lineage>
</organism>
<keyword evidence="1 3" id="KW-0238">DNA-binding</keyword>
<evidence type="ECO:0000313" key="6">
    <source>
        <dbReference type="EMBL" id="MBD8032796.1"/>
    </source>
</evidence>
<dbReference type="Proteomes" id="UP000600565">
    <property type="component" value="Unassembled WGS sequence"/>
</dbReference>
<dbReference type="PROSITE" id="PS51900">
    <property type="entry name" value="CB"/>
    <property type="match status" value="1"/>
</dbReference>
<gene>
    <name evidence="6" type="ORF">H9632_06930</name>
</gene>
<dbReference type="InterPro" id="IPR011010">
    <property type="entry name" value="DNA_brk_join_enz"/>
</dbReference>
<feature type="domain" description="Tyr recombinase" evidence="4">
    <location>
        <begin position="102"/>
        <end position="289"/>
    </location>
</feature>
<reference evidence="6 7" key="1">
    <citation type="submission" date="2020-08" db="EMBL/GenBank/DDBJ databases">
        <title>A Genomic Blueprint of the Chicken Gut Microbiome.</title>
        <authorList>
            <person name="Gilroy R."/>
            <person name="Ravi A."/>
            <person name="Getino M."/>
            <person name="Pursley I."/>
            <person name="Horton D.L."/>
            <person name="Alikhan N.-F."/>
            <person name="Baker D."/>
            <person name="Gharbi K."/>
            <person name="Hall N."/>
            <person name="Watson M."/>
            <person name="Adriaenssens E.M."/>
            <person name="Foster-Nyarko E."/>
            <person name="Jarju S."/>
            <person name="Secka A."/>
            <person name="Antonio M."/>
            <person name="Oren A."/>
            <person name="Chaudhuri R."/>
            <person name="La Ragione R.M."/>
            <person name="Hildebrand F."/>
            <person name="Pallen M.J."/>
        </authorList>
    </citation>
    <scope>NUCLEOTIDE SEQUENCE [LARGE SCALE GENOMIC DNA]</scope>
    <source>
        <strain evidence="6 7">Sa1YVA6</strain>
    </source>
</reference>
<sequence length="289" mass="34438">MFMYDTYVKAFETYLMSINKSFYTKKQYTLDAKQFAEIIQHTEHINEALQHYAKEIQETYQKVNTINRKFASIRQFLTFLQLRGVITAYNEALIQPLEKLDTELDVLKEKQFKRALSYWPYQYDIAQNAEHEWLALRNAAIVFTVAELGIKPAELVRMEWKHINKQTKEVIVLASKTFRSLPISTRLLELLDDYKRFTEQFMPLTDFSPYVWLGVGNKMGEPLTVKTIERIFKSMSEQMEFKITATNLRYYTIQKELIQQQETESLFEQFGYARKGVLTEREQRFPKNY</sequence>
<evidence type="ECO:0000256" key="3">
    <source>
        <dbReference type="PROSITE-ProRule" id="PRU01248"/>
    </source>
</evidence>
<name>A0ABR8XLH3_9BACL</name>
<dbReference type="InterPro" id="IPR010998">
    <property type="entry name" value="Integrase_recombinase_N"/>
</dbReference>
<feature type="domain" description="Core-binding (CB)" evidence="5">
    <location>
        <begin position="2"/>
        <end position="81"/>
    </location>
</feature>
<keyword evidence="2" id="KW-0233">DNA recombination</keyword>
<evidence type="ECO:0000259" key="4">
    <source>
        <dbReference type="PROSITE" id="PS51898"/>
    </source>
</evidence>
<evidence type="ECO:0000313" key="7">
    <source>
        <dbReference type="Proteomes" id="UP000600565"/>
    </source>
</evidence>
<dbReference type="Gene3D" id="1.10.150.130">
    <property type="match status" value="1"/>
</dbReference>
<evidence type="ECO:0000259" key="5">
    <source>
        <dbReference type="PROSITE" id="PS51900"/>
    </source>
</evidence>
<keyword evidence="7" id="KW-1185">Reference proteome</keyword>
<dbReference type="PROSITE" id="PS51898">
    <property type="entry name" value="TYR_RECOMBINASE"/>
    <property type="match status" value="1"/>
</dbReference>
<dbReference type="InterPro" id="IPR002104">
    <property type="entry name" value="Integrase_catalytic"/>
</dbReference>
<accession>A0ABR8XLH3</accession>
<dbReference type="InterPro" id="IPR013762">
    <property type="entry name" value="Integrase-like_cat_sf"/>
</dbReference>